<feature type="transmembrane region" description="Helical" evidence="1">
    <location>
        <begin position="767"/>
        <end position="787"/>
    </location>
</feature>
<name>A0A1G4IHV0_TRYEQ</name>
<evidence type="ECO:0000256" key="1">
    <source>
        <dbReference type="SAM" id="Phobius"/>
    </source>
</evidence>
<proteinExistence type="predicted"/>
<feature type="transmembrane region" description="Helical" evidence="1">
    <location>
        <begin position="851"/>
        <end position="871"/>
    </location>
</feature>
<dbReference type="Proteomes" id="UP000195570">
    <property type="component" value="Unassembled WGS sequence"/>
</dbReference>
<keyword evidence="3" id="KW-1185">Reference proteome</keyword>
<dbReference type="AlphaFoldDB" id="A0A1G4IHV0"/>
<keyword evidence="1" id="KW-0472">Membrane</keyword>
<feature type="transmembrane region" description="Helical" evidence="1">
    <location>
        <begin position="822"/>
        <end position="839"/>
    </location>
</feature>
<keyword evidence="1" id="KW-1133">Transmembrane helix</keyword>
<feature type="transmembrane region" description="Helical" evidence="1">
    <location>
        <begin position="26"/>
        <end position="42"/>
    </location>
</feature>
<dbReference type="Gene3D" id="3.60.21.10">
    <property type="match status" value="1"/>
</dbReference>
<dbReference type="PANTHER" id="PTHR34211:SF3">
    <property type="entry name" value="CALCINEURIN-LIKE METALLO-PHOSPHOESTERASE SUPERFAMILY PROTEIN"/>
    <property type="match status" value="1"/>
</dbReference>
<keyword evidence="1" id="KW-0812">Transmembrane</keyword>
<sequence length="1118" mass="126700">MNVTNPSTVRYADAFMSYLRFLEKDVWWTIVYVIFLAWMYLFHAPFRVHNVWRTDWYAQVTKVLQVWIGVVVFLFHTGSGFFQPQRSLQAEICNADDDTVATIFFPIFSTTTLIILYIHSKKRVWGLGVTYGSSTIVVVLNSLLLSLFSTVHFAYGMRIQDFEHSSLLKGAVGVLFPSPKQTLFPTLLLLSVMNVLFITFDYQYKKRCGFDPLRGLLWSEVCRSRKAHEVVPTTIRDGCDWRKLQPKPKRISKVEQPWIVSPEGGKRLSFALSSLEVKQLSVQYPVNRPGMVPWFSTFIAGTALQSVLGNSLNFLTFDQRAVESQMNPKVFKLSFTKHRSKISKSYSLSRVSECSPSTSVDAVCCDPYGDDDYENVWFDFVADVGDGFNSTYEMARLMAQPFLRLASSDSVQTRSGLVNSVSVRDGGGRRGLMTPPLTAGDGAFLAVEGNGQQNRCGRTLSMCDYEPQENFSLPRASFVVVGGDLAYPNPTNETYRTRLLEPYNNALRCCAPLCKLVKKWYNRLVVPEEDNKDVARIHMLSASKVSEMTQRRDIADMCLGEDEVVHSTPLLFAIPGNHDWLDGLVTFKKFIIDESWMGGWFMPQKSSFFVINLPYNWFLLCVDTGSVTDIDPGQRNYFLNYIEEHLDVSSCVILISHEPGWIYEAMNTNLTSTMQPELHRVVDALGTRLRMRLCGDIHHYSRHTPTDALSEAPVLVVSGGGGAFLHGARNNTVIYQGTEYKREAAFPRDNHVTSFLTRLVGFRLINWKFDIIAGFMCFGLITSSLPLNMEDKKLEEIVDIHVLFCSTVTRTAELCLYTFDKGIISLFVAVCFFIGFFSVGSGRKSVCFRIAYSLCWTALVVFASSGMLAVVQTTMAYMMNHGLILSTKEQWSSMLESQVRTAADDTSNHLIEWLGDEHALSRGIESLRSAAHGSVLVGAACTLLRSMDMIENLAYLSYHVGTNVTGTLSHTTNRVQVVLYYLHILLIYWLLATPLLSFIIGVFLFVSVHYFDLTYDASYSSFQIEDYKHFLRFCLDGRTRCLHAYVVAEKFVPKVWICDGRHVTECRDERTKHLPPHLKKHPSRWVPHGVSGTDYTPTVLEHFVVRPHRVTQPDPLRE</sequence>
<feature type="transmembrane region" description="Helical" evidence="1">
    <location>
        <begin position="102"/>
        <end position="119"/>
    </location>
</feature>
<dbReference type="VEuPathDB" id="TriTrypDB:TEOVI_000360600"/>
<dbReference type="GeneID" id="92377546"/>
<protein>
    <submittedName>
        <fullName evidence="2">Metallo-dependent phosphatase-like domain-containing protein</fullName>
    </submittedName>
</protein>
<dbReference type="InterPro" id="IPR029052">
    <property type="entry name" value="Metallo-depent_PP-like"/>
</dbReference>
<accession>A0A1G4IHV0</accession>
<dbReference type="RefSeq" id="XP_067082595.1">
    <property type="nucleotide sequence ID" value="XM_067226494.1"/>
</dbReference>
<dbReference type="PANTHER" id="PTHR34211">
    <property type="entry name" value="CALCINEURIN-LIKE METALLO-PHOSPHOESTERASE SUPERFAMILY PROTEIN"/>
    <property type="match status" value="1"/>
</dbReference>
<gene>
    <name evidence="2" type="ORF">TEOVI_000360600</name>
</gene>
<comment type="caution">
    <text evidence="2">The sequence shown here is derived from an EMBL/GenBank/DDBJ whole genome shotgun (WGS) entry which is preliminary data.</text>
</comment>
<dbReference type="EMBL" id="CZPT02001766">
    <property type="protein sequence ID" value="SCU72024.1"/>
    <property type="molecule type" value="Genomic_DNA"/>
</dbReference>
<reference evidence="2" key="1">
    <citation type="submission" date="2016-09" db="EMBL/GenBank/DDBJ databases">
        <authorList>
            <person name="Hebert L."/>
            <person name="Moumen B."/>
        </authorList>
    </citation>
    <scope>NUCLEOTIDE SEQUENCE [LARGE SCALE GENOMIC DNA]</scope>
    <source>
        <strain evidence="2">OVI</strain>
    </source>
</reference>
<evidence type="ECO:0000313" key="3">
    <source>
        <dbReference type="Proteomes" id="UP000195570"/>
    </source>
</evidence>
<feature type="transmembrane region" description="Helical" evidence="1">
    <location>
        <begin position="978"/>
        <end position="1006"/>
    </location>
</feature>
<organism evidence="2 3">
    <name type="scientific">Trypanosoma equiperdum</name>
    <dbReference type="NCBI Taxonomy" id="5694"/>
    <lineage>
        <taxon>Eukaryota</taxon>
        <taxon>Discoba</taxon>
        <taxon>Euglenozoa</taxon>
        <taxon>Kinetoplastea</taxon>
        <taxon>Metakinetoplastina</taxon>
        <taxon>Trypanosomatida</taxon>
        <taxon>Trypanosomatidae</taxon>
        <taxon>Trypanosoma</taxon>
    </lineage>
</organism>
<feature type="transmembrane region" description="Helical" evidence="1">
    <location>
        <begin position="183"/>
        <end position="204"/>
    </location>
</feature>
<feature type="transmembrane region" description="Helical" evidence="1">
    <location>
        <begin position="131"/>
        <end position="155"/>
    </location>
</feature>
<feature type="transmembrane region" description="Helical" evidence="1">
    <location>
        <begin position="63"/>
        <end position="82"/>
    </location>
</feature>
<dbReference type="SUPFAM" id="SSF56300">
    <property type="entry name" value="Metallo-dependent phosphatases"/>
    <property type="match status" value="1"/>
</dbReference>
<evidence type="ECO:0000313" key="2">
    <source>
        <dbReference type="EMBL" id="SCU72024.1"/>
    </source>
</evidence>